<evidence type="ECO:0000259" key="1">
    <source>
        <dbReference type="Pfam" id="PF00561"/>
    </source>
</evidence>
<dbReference type="SUPFAM" id="SSF53474">
    <property type="entry name" value="alpha/beta-Hydrolases"/>
    <property type="match status" value="1"/>
</dbReference>
<dbReference type="EMBL" id="JAFDVD010000006">
    <property type="protein sequence ID" value="MBM6399756.1"/>
    <property type="molecule type" value="Genomic_DNA"/>
</dbReference>
<evidence type="ECO:0000313" key="3">
    <source>
        <dbReference type="Proteomes" id="UP001430172"/>
    </source>
</evidence>
<accession>A0ABS2CIQ4</accession>
<name>A0ABS2CIQ4_9MICO</name>
<dbReference type="RefSeq" id="WP_204130246.1">
    <property type="nucleotide sequence ID" value="NZ_JAFDVD010000006.1"/>
</dbReference>
<protein>
    <submittedName>
        <fullName evidence="2">Alpha/beta fold hydrolase</fullName>
    </submittedName>
</protein>
<dbReference type="InterPro" id="IPR029058">
    <property type="entry name" value="AB_hydrolase_fold"/>
</dbReference>
<evidence type="ECO:0000313" key="2">
    <source>
        <dbReference type="EMBL" id="MBM6399756.1"/>
    </source>
</evidence>
<keyword evidence="2" id="KW-0378">Hydrolase</keyword>
<feature type="domain" description="AB hydrolase-1" evidence="1">
    <location>
        <begin position="69"/>
        <end position="156"/>
    </location>
</feature>
<keyword evidence="3" id="KW-1185">Reference proteome</keyword>
<dbReference type="InterPro" id="IPR000073">
    <property type="entry name" value="AB_hydrolase_1"/>
</dbReference>
<proteinExistence type="predicted"/>
<dbReference type="Pfam" id="PF00561">
    <property type="entry name" value="Abhydrolase_1"/>
    <property type="match status" value="1"/>
</dbReference>
<organism evidence="2 3">
    <name type="scientific">Phycicoccus sonneratiae</name>
    <dbReference type="NCBI Taxonomy" id="2807628"/>
    <lineage>
        <taxon>Bacteria</taxon>
        <taxon>Bacillati</taxon>
        <taxon>Actinomycetota</taxon>
        <taxon>Actinomycetes</taxon>
        <taxon>Micrococcales</taxon>
        <taxon>Intrasporangiaceae</taxon>
        <taxon>Phycicoccus</taxon>
    </lineage>
</organism>
<reference evidence="2" key="1">
    <citation type="submission" date="2021-02" db="EMBL/GenBank/DDBJ databases">
        <title>Phycicoccus sp. MQZ13P-5T, whole genome shotgun sequence.</title>
        <authorList>
            <person name="Tuo L."/>
        </authorList>
    </citation>
    <scope>NUCLEOTIDE SEQUENCE</scope>
    <source>
        <strain evidence="2">MQZ13P-5</strain>
    </source>
</reference>
<gene>
    <name evidence="2" type="ORF">JQN70_05095</name>
</gene>
<dbReference type="GO" id="GO:0016787">
    <property type="term" value="F:hydrolase activity"/>
    <property type="evidence" value="ECO:0007669"/>
    <property type="project" value="UniProtKB-KW"/>
</dbReference>
<dbReference type="Proteomes" id="UP001430172">
    <property type="component" value="Unassembled WGS sequence"/>
</dbReference>
<comment type="caution">
    <text evidence="2">The sequence shown here is derived from an EMBL/GenBank/DDBJ whole genome shotgun (WGS) entry which is preliminary data.</text>
</comment>
<sequence length="226" mass="23564">MTDVRARLVDTSVPDRPEGVVLALHGGGSRGRDVAVSPTQLSVLRMVPVAARVARAGRGRLAVLRLLNSSRGWNARPTPVDDVAWALDRVVERFGEVPVALVGHSLGGRAALLAGDHDRVRSVVGLATWLAPGDGVGPLAGRDVLLVHGDADRVARIAPAAALARRLAGTTRAGFVTVRGGSHSMLRHHRTFDGLAARWVAASLLGDPPGEVLAPLLAGEMSSVEV</sequence>
<dbReference type="Gene3D" id="3.40.50.1820">
    <property type="entry name" value="alpha/beta hydrolase"/>
    <property type="match status" value="1"/>
</dbReference>